<dbReference type="InterPro" id="IPR041373">
    <property type="entry name" value="RT_RNaseH"/>
</dbReference>
<dbReference type="CDD" id="cd09274">
    <property type="entry name" value="RNase_HI_RT_Ty3"/>
    <property type="match status" value="1"/>
</dbReference>
<dbReference type="EC" id="2.7.7.49" evidence="1"/>
<dbReference type="EMBL" id="VUJU01012191">
    <property type="protein sequence ID" value="KAF0708423.1"/>
    <property type="molecule type" value="Genomic_DNA"/>
</dbReference>
<dbReference type="InterPro" id="IPR036397">
    <property type="entry name" value="RNaseH_sf"/>
</dbReference>
<keyword evidence="4" id="KW-0540">Nuclease</keyword>
<dbReference type="GO" id="GO:0004519">
    <property type="term" value="F:endonuclease activity"/>
    <property type="evidence" value="ECO:0007669"/>
    <property type="project" value="UniProtKB-KW"/>
</dbReference>
<keyword evidence="6" id="KW-0378">Hydrolase</keyword>
<dbReference type="Proteomes" id="UP000478052">
    <property type="component" value="Unassembled WGS sequence"/>
</dbReference>
<protein>
    <recommendedName>
        <fullName evidence="1">RNA-directed DNA polymerase</fullName>
        <ecNumber evidence="1">2.7.7.49</ecNumber>
    </recommendedName>
</protein>
<dbReference type="InterPro" id="IPR043502">
    <property type="entry name" value="DNA/RNA_pol_sf"/>
</dbReference>
<dbReference type="InterPro" id="IPR050951">
    <property type="entry name" value="Retrovirus_Pol_polyprotein"/>
</dbReference>
<dbReference type="Gene3D" id="3.10.10.10">
    <property type="entry name" value="HIV Type 1 Reverse Transcriptase, subunit A, domain 1"/>
    <property type="match status" value="1"/>
</dbReference>
<dbReference type="GO" id="GO:0003676">
    <property type="term" value="F:nucleic acid binding"/>
    <property type="evidence" value="ECO:0007669"/>
    <property type="project" value="InterPro"/>
</dbReference>
<evidence type="ECO:0000256" key="6">
    <source>
        <dbReference type="ARBA" id="ARBA00022801"/>
    </source>
</evidence>
<keyword evidence="2" id="KW-0808">Transferase</keyword>
<dbReference type="AlphaFoldDB" id="A0A6G0VTB1"/>
<dbReference type="Pfam" id="PF17921">
    <property type="entry name" value="Integrase_H2C2"/>
    <property type="match status" value="1"/>
</dbReference>
<dbReference type="PANTHER" id="PTHR37984">
    <property type="entry name" value="PROTEIN CBG26694"/>
    <property type="match status" value="1"/>
</dbReference>
<dbReference type="GO" id="GO:0016787">
    <property type="term" value="F:hydrolase activity"/>
    <property type="evidence" value="ECO:0007669"/>
    <property type="project" value="UniProtKB-KW"/>
</dbReference>
<sequence length="845" mass="97137">MYGDPNLLGRDFMEKFNIKLTNINMLDDTEINLKQLKNKYSKLFNDDMGKFVNEKFKIRLKDDATPIFYKPRQILFAFKDKVEEQLCRLEKLGVISQVESSEWGSPLVPILKSDGKIRLCADYKVTVNKFVQDVKYPLPRIEEMFQKVSKGKEFSKIDLSEAYNQLELDEESSKILTWSTHKGLFKVHRLPYGVAPASAIFQKLIEQLFQGHEGVANFLDDIIITGQNNKEHLKNLDKVFNILYESGLKVKLSKCEFFKSEIEYLGHIISAKGLRKCENKVRAIVDAPAPCNITQVKSFADNVLVHFNSNYPIILSTDASNEGIAGCLSHIMPDGSERPISFISRIFVPAENNYFVTDKEALAIYWSVRKLFQYLQNQKFTIRTDHKLLIGILGENKNIPTMASARFQRWAVFLAGFQYTLEYIKGNDNCTSDLLSRLPIKGKYVVSVDSEPQSTYMAFIESEYFPLNHNTIKLQSNRDKVISKVYYYVTHGWPKSISDDLKPYKDRHTDLSVEQGCLMLGYRVVIPSKSRKQILDELHSTHLGIVKMKAVARLYVWWPKIDTHIENVVKSCKYCMQLRQNPKKSELIPWSRPSGVWQRIHIDFFGPYHNSYFLVVLDAFSKWLEVKEMRKITTDNTIVELLHLRTAPGHSATNGAAENAVKTTKHALSAALADNKNKNVPKSVILNKFLLGYRNAPHSTTGESPSVLMLGRKLRCRLDLLYKSDEEVVREKQDKSIKNYNGRQNKVFKEGDEVMIKFYKQGGKESWLKAIVKKVLGTKRYECESSDGKTFIRHVDQIIDATIVETDSQKFDSEKVVVNSTVRNDNKIKKRMINVPSKLKDFILN</sequence>
<dbReference type="GO" id="GO:0003964">
    <property type="term" value="F:RNA-directed DNA polymerase activity"/>
    <property type="evidence" value="ECO:0007669"/>
    <property type="project" value="UniProtKB-KW"/>
</dbReference>
<dbReference type="Pfam" id="PF17917">
    <property type="entry name" value="RT_RNaseH"/>
    <property type="match status" value="1"/>
</dbReference>
<dbReference type="InterPro" id="IPR012337">
    <property type="entry name" value="RNaseH-like_sf"/>
</dbReference>
<evidence type="ECO:0000313" key="9">
    <source>
        <dbReference type="EMBL" id="KAF0708423.1"/>
    </source>
</evidence>
<keyword evidence="5" id="KW-0255">Endonuclease</keyword>
<evidence type="ECO:0000256" key="7">
    <source>
        <dbReference type="ARBA" id="ARBA00022918"/>
    </source>
</evidence>
<dbReference type="FunFam" id="1.10.340.70:FF:000003">
    <property type="entry name" value="Protein CBG25708"/>
    <property type="match status" value="1"/>
</dbReference>
<reference evidence="9 10" key="1">
    <citation type="submission" date="2019-08" db="EMBL/GenBank/DDBJ databases">
        <title>Whole genome of Aphis craccivora.</title>
        <authorList>
            <person name="Voronova N.V."/>
            <person name="Shulinski R.S."/>
            <person name="Bandarenka Y.V."/>
            <person name="Zhorov D.G."/>
            <person name="Warner D."/>
        </authorList>
    </citation>
    <scope>NUCLEOTIDE SEQUENCE [LARGE SCALE GENOMIC DNA]</scope>
    <source>
        <strain evidence="9">180601</strain>
        <tissue evidence="9">Whole Body</tissue>
    </source>
</reference>
<dbReference type="PANTHER" id="PTHR37984:SF5">
    <property type="entry name" value="PROTEIN NYNRIN-LIKE"/>
    <property type="match status" value="1"/>
</dbReference>
<dbReference type="SUPFAM" id="SSF53098">
    <property type="entry name" value="Ribonuclease H-like"/>
    <property type="match status" value="1"/>
</dbReference>
<dbReference type="InterPro" id="IPR000477">
    <property type="entry name" value="RT_dom"/>
</dbReference>
<evidence type="ECO:0000256" key="5">
    <source>
        <dbReference type="ARBA" id="ARBA00022759"/>
    </source>
</evidence>
<keyword evidence="10" id="KW-1185">Reference proteome</keyword>
<accession>A0A6G0VTB1</accession>
<comment type="caution">
    <text evidence="9">The sequence shown here is derived from an EMBL/GenBank/DDBJ whole genome shotgun (WGS) entry which is preliminary data.</text>
</comment>
<dbReference type="InterPro" id="IPR041588">
    <property type="entry name" value="Integrase_H2C2"/>
</dbReference>
<feature type="domain" description="Reverse transcriptase" evidence="8">
    <location>
        <begin position="91"/>
        <end position="269"/>
    </location>
</feature>
<organism evidence="9 10">
    <name type="scientific">Aphis craccivora</name>
    <name type="common">Cowpea aphid</name>
    <dbReference type="NCBI Taxonomy" id="307492"/>
    <lineage>
        <taxon>Eukaryota</taxon>
        <taxon>Metazoa</taxon>
        <taxon>Ecdysozoa</taxon>
        <taxon>Arthropoda</taxon>
        <taxon>Hexapoda</taxon>
        <taxon>Insecta</taxon>
        <taxon>Pterygota</taxon>
        <taxon>Neoptera</taxon>
        <taxon>Paraneoptera</taxon>
        <taxon>Hemiptera</taxon>
        <taxon>Sternorrhyncha</taxon>
        <taxon>Aphidomorpha</taxon>
        <taxon>Aphidoidea</taxon>
        <taxon>Aphididae</taxon>
        <taxon>Aphidini</taxon>
        <taxon>Aphis</taxon>
        <taxon>Aphis</taxon>
    </lineage>
</organism>
<evidence type="ECO:0000256" key="3">
    <source>
        <dbReference type="ARBA" id="ARBA00022695"/>
    </source>
</evidence>
<dbReference type="FunFam" id="3.10.20.370:FF:000001">
    <property type="entry name" value="Retrovirus-related Pol polyprotein from transposon 17.6-like protein"/>
    <property type="match status" value="1"/>
</dbReference>
<gene>
    <name evidence="9" type="ORF">FWK35_00034863</name>
</gene>
<dbReference type="InterPro" id="IPR043128">
    <property type="entry name" value="Rev_trsase/Diguanyl_cyclase"/>
</dbReference>
<dbReference type="PROSITE" id="PS50878">
    <property type="entry name" value="RT_POL"/>
    <property type="match status" value="1"/>
</dbReference>
<dbReference type="Pfam" id="PF00078">
    <property type="entry name" value="RVT_1"/>
    <property type="match status" value="1"/>
</dbReference>
<dbReference type="GO" id="GO:0042575">
    <property type="term" value="C:DNA polymerase complex"/>
    <property type="evidence" value="ECO:0007669"/>
    <property type="project" value="UniProtKB-ARBA"/>
</dbReference>
<evidence type="ECO:0000256" key="2">
    <source>
        <dbReference type="ARBA" id="ARBA00022679"/>
    </source>
</evidence>
<evidence type="ECO:0000259" key="8">
    <source>
        <dbReference type="PROSITE" id="PS50878"/>
    </source>
</evidence>
<keyword evidence="3" id="KW-0548">Nucleotidyltransferase</keyword>
<name>A0A6G0VTB1_APHCR</name>
<keyword evidence="7 9" id="KW-0695">RNA-directed DNA polymerase</keyword>
<dbReference type="OrthoDB" id="6625515at2759"/>
<evidence type="ECO:0000256" key="4">
    <source>
        <dbReference type="ARBA" id="ARBA00022722"/>
    </source>
</evidence>
<evidence type="ECO:0000313" key="10">
    <source>
        <dbReference type="Proteomes" id="UP000478052"/>
    </source>
</evidence>
<evidence type="ECO:0000256" key="1">
    <source>
        <dbReference type="ARBA" id="ARBA00012493"/>
    </source>
</evidence>
<dbReference type="Gene3D" id="3.30.70.270">
    <property type="match status" value="1"/>
</dbReference>
<dbReference type="Gene3D" id="1.10.340.70">
    <property type="match status" value="1"/>
</dbReference>
<proteinExistence type="predicted"/>
<dbReference type="SUPFAM" id="SSF56672">
    <property type="entry name" value="DNA/RNA polymerases"/>
    <property type="match status" value="1"/>
</dbReference>
<dbReference type="Gene3D" id="3.30.420.10">
    <property type="entry name" value="Ribonuclease H-like superfamily/Ribonuclease H"/>
    <property type="match status" value="2"/>
</dbReference>
<dbReference type="CDD" id="cd01647">
    <property type="entry name" value="RT_LTR"/>
    <property type="match status" value="1"/>
</dbReference>